<name>A0ACB7WBQ2_DIOAL</name>
<sequence>MEKELLNLTMREGGTQETKKYLPGVHRKHSLMALELHGHPWSSTKVRDMKVELEAKNKQKLIYVSEKLRLPLKP</sequence>
<reference evidence="2" key="1">
    <citation type="journal article" date="2022" name="Nat. Commun.">
        <title>Chromosome evolution and the genetic basis of agronomically important traits in greater yam.</title>
        <authorList>
            <person name="Bredeson J.V."/>
            <person name="Lyons J.B."/>
            <person name="Oniyinde I.O."/>
            <person name="Okereke N.R."/>
            <person name="Kolade O."/>
            <person name="Nnabue I."/>
            <person name="Nwadili C.O."/>
            <person name="Hribova E."/>
            <person name="Parker M."/>
            <person name="Nwogha J."/>
            <person name="Shu S."/>
            <person name="Carlson J."/>
            <person name="Kariba R."/>
            <person name="Muthemba S."/>
            <person name="Knop K."/>
            <person name="Barton G.J."/>
            <person name="Sherwood A.V."/>
            <person name="Lopez-Montes A."/>
            <person name="Asiedu R."/>
            <person name="Jamnadass R."/>
            <person name="Muchugi A."/>
            <person name="Goodstein D."/>
            <person name="Egesi C.N."/>
            <person name="Featherston J."/>
            <person name="Asfaw A."/>
            <person name="Simpson G.G."/>
            <person name="Dolezel J."/>
            <person name="Hendre P.S."/>
            <person name="Van Deynze A."/>
            <person name="Kumar P.L."/>
            <person name="Obidiegwu J.E."/>
            <person name="Bhattacharjee R."/>
            <person name="Rokhsar D.S."/>
        </authorList>
    </citation>
    <scope>NUCLEOTIDE SEQUENCE [LARGE SCALE GENOMIC DNA]</scope>
    <source>
        <strain evidence="2">cv. TDa95/00328</strain>
    </source>
</reference>
<comment type="caution">
    <text evidence="1">The sequence shown here is derived from an EMBL/GenBank/DDBJ whole genome shotgun (WGS) entry which is preliminary data.</text>
</comment>
<organism evidence="1 2">
    <name type="scientific">Dioscorea alata</name>
    <name type="common">Purple yam</name>
    <dbReference type="NCBI Taxonomy" id="55571"/>
    <lineage>
        <taxon>Eukaryota</taxon>
        <taxon>Viridiplantae</taxon>
        <taxon>Streptophyta</taxon>
        <taxon>Embryophyta</taxon>
        <taxon>Tracheophyta</taxon>
        <taxon>Spermatophyta</taxon>
        <taxon>Magnoliopsida</taxon>
        <taxon>Liliopsida</taxon>
        <taxon>Dioscoreales</taxon>
        <taxon>Dioscoreaceae</taxon>
        <taxon>Dioscorea</taxon>
    </lineage>
</organism>
<gene>
    <name evidence="1" type="ORF">IHE45_04G024300</name>
</gene>
<accession>A0ACB7WBQ2</accession>
<proteinExistence type="predicted"/>
<dbReference type="Proteomes" id="UP000827976">
    <property type="component" value="Chromosome 4"/>
</dbReference>
<dbReference type="EMBL" id="CM037014">
    <property type="protein sequence ID" value="KAH7685200.1"/>
    <property type="molecule type" value="Genomic_DNA"/>
</dbReference>
<evidence type="ECO:0000313" key="1">
    <source>
        <dbReference type="EMBL" id="KAH7685200.1"/>
    </source>
</evidence>
<keyword evidence="2" id="KW-1185">Reference proteome</keyword>
<evidence type="ECO:0000313" key="2">
    <source>
        <dbReference type="Proteomes" id="UP000827976"/>
    </source>
</evidence>
<protein>
    <submittedName>
        <fullName evidence="1">Uncharacterized protein</fullName>
    </submittedName>
</protein>